<evidence type="ECO:0000313" key="2">
    <source>
        <dbReference type="Proteomes" id="UP000008367"/>
    </source>
</evidence>
<feature type="non-terminal residue" evidence="1">
    <location>
        <position position="26"/>
    </location>
</feature>
<dbReference type="Proteomes" id="UP000008367">
    <property type="component" value="Unassembled WGS sequence"/>
</dbReference>
<accession>A0A454CR66</accession>
<organism evidence="1 2">
    <name type="scientific">Vibrio harveyi</name>
    <name type="common">Beneckea harveyi</name>
    <dbReference type="NCBI Taxonomy" id="669"/>
    <lineage>
        <taxon>Bacteria</taxon>
        <taxon>Pseudomonadati</taxon>
        <taxon>Pseudomonadota</taxon>
        <taxon>Gammaproteobacteria</taxon>
        <taxon>Vibrionales</taxon>
        <taxon>Vibrionaceae</taxon>
        <taxon>Vibrio</taxon>
    </lineage>
</organism>
<gene>
    <name evidence="1" type="ORF">VCHENC02_5271</name>
</gene>
<evidence type="ECO:0000313" key="1">
    <source>
        <dbReference type="EMBL" id="EKM28868.1"/>
    </source>
</evidence>
<comment type="caution">
    <text evidence="1">The sequence shown here is derived from an EMBL/GenBank/DDBJ whole genome shotgun (WGS) entry which is preliminary data.</text>
</comment>
<sequence>MTSLRHQSLFRYVQQYGTDRLLKGFL</sequence>
<dbReference type="EMBL" id="AJSR01002346">
    <property type="protein sequence ID" value="EKM28868.1"/>
    <property type="molecule type" value="Genomic_DNA"/>
</dbReference>
<dbReference type="AlphaFoldDB" id="A0A454CR66"/>
<proteinExistence type="predicted"/>
<protein>
    <submittedName>
        <fullName evidence="1">Uncharacterized protein</fullName>
    </submittedName>
</protein>
<reference evidence="1 2" key="1">
    <citation type="submission" date="2012-10" db="EMBL/GenBank/DDBJ databases">
        <title>Genome sequence of Vibrio Cholerae HENC-02.</title>
        <authorList>
            <person name="Eppinger M."/>
            <person name="Hasan N.A."/>
            <person name="Sengamalay N."/>
            <person name="Hine E."/>
            <person name="Su Q."/>
            <person name="Daugherty S.C."/>
            <person name="Young S."/>
            <person name="Sadzewicz L."/>
            <person name="Tallon L."/>
            <person name="Cebula T.A."/>
            <person name="Ravel J."/>
            <person name="Colwell R.R."/>
        </authorList>
    </citation>
    <scope>NUCLEOTIDE SEQUENCE [LARGE SCALE GENOMIC DNA]</scope>
    <source>
        <strain evidence="1 2">HENC-02</strain>
    </source>
</reference>
<name>A0A454CR66_VIBHA</name>